<dbReference type="Gene3D" id="3.40.630.10">
    <property type="entry name" value="Zn peptidases"/>
    <property type="match status" value="1"/>
</dbReference>
<evidence type="ECO:0000256" key="3">
    <source>
        <dbReference type="PROSITE-ProRule" id="PRU01379"/>
    </source>
</evidence>
<dbReference type="PROSITE" id="PS52035">
    <property type="entry name" value="PEPTIDASE_M14"/>
    <property type="match status" value="1"/>
</dbReference>
<name>A0AAV2SZM4_CALDB</name>
<feature type="region of interest" description="Disordered" evidence="4">
    <location>
        <begin position="1543"/>
        <end position="1564"/>
    </location>
</feature>
<feature type="compositionally biased region" description="Basic residues" evidence="4">
    <location>
        <begin position="1"/>
        <end position="12"/>
    </location>
</feature>
<evidence type="ECO:0000313" key="6">
    <source>
        <dbReference type="EMBL" id="CAL5129349.1"/>
    </source>
</evidence>
<comment type="cofactor">
    <cofactor evidence="1">
        <name>Zn(2+)</name>
        <dbReference type="ChEBI" id="CHEBI:29105"/>
    </cofactor>
</comment>
<accession>A0AAV2SZM4</accession>
<evidence type="ECO:0000256" key="4">
    <source>
        <dbReference type="SAM" id="MobiDB-lite"/>
    </source>
</evidence>
<dbReference type="InterPro" id="IPR000834">
    <property type="entry name" value="Peptidase_M14"/>
</dbReference>
<evidence type="ECO:0000313" key="7">
    <source>
        <dbReference type="Proteomes" id="UP001497525"/>
    </source>
</evidence>
<feature type="region of interest" description="Disordered" evidence="4">
    <location>
        <begin position="1180"/>
        <end position="1267"/>
    </location>
</feature>
<dbReference type="Pfam" id="PF00246">
    <property type="entry name" value="Peptidase_M14"/>
    <property type="match status" value="1"/>
</dbReference>
<dbReference type="GO" id="GO:0004181">
    <property type="term" value="F:metallocarboxypeptidase activity"/>
    <property type="evidence" value="ECO:0007669"/>
    <property type="project" value="InterPro"/>
</dbReference>
<sequence length="1564" mass="178376">MRKQSMRFRADKRRSAAFQDREILSNPGAMSRLLPPGKTHKKTVAHQNSYSMTNRNERKIQPVMNMAKQISGLPSPNRRQTGELRRNPDVTKSNPEEKLNVEEVAKVSRSESSIHIYSSSSESNGTESEETASSSESGIGSDNNNNNAASHRDLISVRTPRSRQQWNTEVAQFQQAKKQSLIDTNYESWRAELRGTVMAELEQRVREAVKTPPRERHQRRRTLKRDFDEAQRLVEQRKSMERIVQMNELAGGARAIDIRDTPPKSTLFNTIDLRMHPETIQLRKQWYKGPLSLRREKMSFIHLPQSEESEDEKFARDKYHQSSSALDRWKRWLDAGRERATTLDMNLYLANEFTIQEARQETLFSELEPDEITAMASFERQQSMRPKRGYSLYENVKNRSALVKQPSGSYQSLTEHPKVCHANEINNCPCYFYDNQTGEYTNADRTRRLKMTRRGEQIGTVFSFDWDFLPEERDPGEQQARHLLDNVLSLTDEDREQLKSLRSVKVTPRNQRKWLTRQDVLQRLNQLSTAEKQMFYFCATRAAYLTATLNNQNMLPDGSVFQKIEPNEIIQLLTVSSAESTFIISEERAGPSSSVHAAGEMLKVAGAEMAPTTGRPPAAQPPVYVDWCGVVRDQHGPFWPPGVGPLYPPPKHLRSDEDSYSSTRRKINQDPQNSLLSISKRVSPMNVEGRARSDAVWPRARVVFDSECSPRWTAPMLEALIASSQLVTSVPKSAWIPPSLSFESRFESGNLRQARRVYSRNAATTTNRLLAPEINYYQLQWEMTFPHADDLCYLAYCYPYTHTDLKRDLKDVLQKARESQYPPGTVKCSVLCQTRAGNSAFLLTVTDPSEPINGKYAAVLTARVHPGESNSSWVMLGLVRFLTSNTAEAKELRKRFVFLLVPMLNPDGVIIGNYRCSLTGRDLNRNYRHPHKDAFPTAWHMRSLVQNYREICKDVIYCDLHGHSRRNDVFMYGCDPSYRASNKAETSMKGTFETSLHLLQERLLPYLLSKQVPKTFSLAGCRFSIHPAKESTSRVVFWREFQVTHSFTLEATFNGTALMRALSNSLNTIAREIMCRILSAYGDEVEEAINSPTSGFENTKEETVQKQTVIDPPAVLRKSVPVMKKWKRLKSSTSVEPTSRVQKFPSTDQLIAAIPSDTPLEELVEAVSWLEEIEAKSQLEKNNVHGSMTEQDESSSSDSNSDSEHELSVVKQKQLKSNHSRGFNILRTKLTNRRSTSRWQYQRPEDEQHVDSTKKTRRPKKRTRRVRSMPVSLLHGRKIVENHPRCNGKEDEQAGDKHHCLNECDRIPMGNVSKLESNNTLGDSMFQLETARDKLLRYAECKSHFVGKYSGQTNGGIPCFVEKRILERACRLKSNLVLECHGGDVVDRQFLHHLQRVMKEAQRHEDVLEVQASHYCYPSVTRLPTGLGVIRGGIPPLPAFMVGLNASRAKLLQTDKGSEKTVYLREPMPFMCPSSQSCSLYYRTAPVLPKMRIRSLGKSELGVEDTDDLQHSCSYNLPTNTRMNKPVLVGELRSRLHQLGQNKWAAGEKRSDTPVLSGKVGLTE</sequence>
<feature type="compositionally biased region" description="Basic and acidic residues" evidence="4">
    <location>
        <begin position="80"/>
        <end position="109"/>
    </location>
</feature>
<proteinExistence type="inferred from homology"/>
<dbReference type="PANTHER" id="PTHR12756">
    <property type="entry name" value="CYTOSOLIC CARBOXYPEPTIDASE"/>
    <property type="match status" value="1"/>
</dbReference>
<evidence type="ECO:0000256" key="2">
    <source>
        <dbReference type="ARBA" id="ARBA00005988"/>
    </source>
</evidence>
<gene>
    <name evidence="6" type="ORF">CDAUBV1_LOCUS282</name>
</gene>
<dbReference type="Proteomes" id="UP001497525">
    <property type="component" value="Unassembled WGS sequence"/>
</dbReference>
<feature type="domain" description="Peptidase M14" evidence="5">
    <location>
        <begin position="798"/>
        <end position="1073"/>
    </location>
</feature>
<reference evidence="6" key="1">
    <citation type="submission" date="2024-06" db="EMBL/GenBank/DDBJ databases">
        <authorList>
            <person name="Liu X."/>
            <person name="Lenzi L."/>
            <person name="Haldenby T S."/>
            <person name="Uol C."/>
        </authorList>
    </citation>
    <scope>NUCLEOTIDE SEQUENCE</scope>
</reference>
<feature type="compositionally biased region" description="Low complexity" evidence="4">
    <location>
        <begin position="110"/>
        <end position="149"/>
    </location>
</feature>
<protein>
    <recommendedName>
        <fullName evidence="5">Peptidase M14 domain-containing protein</fullName>
    </recommendedName>
</protein>
<dbReference type="SUPFAM" id="SSF53187">
    <property type="entry name" value="Zn-dependent exopeptidases"/>
    <property type="match status" value="1"/>
</dbReference>
<feature type="compositionally biased region" description="Basic residues" evidence="4">
    <location>
        <begin position="1255"/>
        <end position="1267"/>
    </location>
</feature>
<dbReference type="PANTHER" id="PTHR12756:SF4">
    <property type="entry name" value="PEPTIDASE M14 CARBOXYPEPTIDASE A DOMAIN-CONTAINING PROTEIN"/>
    <property type="match status" value="1"/>
</dbReference>
<dbReference type="InterPro" id="IPR050821">
    <property type="entry name" value="Cytosolic_carboxypeptidase"/>
</dbReference>
<feature type="active site" description="Proton donor/acceptor" evidence="3">
    <location>
        <position position="1050"/>
    </location>
</feature>
<organism evidence="6 7">
    <name type="scientific">Calicophoron daubneyi</name>
    <name type="common">Rumen fluke</name>
    <name type="synonym">Paramphistomum daubneyi</name>
    <dbReference type="NCBI Taxonomy" id="300641"/>
    <lineage>
        <taxon>Eukaryota</taxon>
        <taxon>Metazoa</taxon>
        <taxon>Spiralia</taxon>
        <taxon>Lophotrochozoa</taxon>
        <taxon>Platyhelminthes</taxon>
        <taxon>Trematoda</taxon>
        <taxon>Digenea</taxon>
        <taxon>Plagiorchiida</taxon>
        <taxon>Pronocephalata</taxon>
        <taxon>Paramphistomoidea</taxon>
        <taxon>Paramphistomidae</taxon>
        <taxon>Calicophoron</taxon>
    </lineage>
</organism>
<comment type="similarity">
    <text evidence="2 3">Belongs to the peptidase M14 family.</text>
</comment>
<feature type="region of interest" description="Disordered" evidence="4">
    <location>
        <begin position="650"/>
        <end position="671"/>
    </location>
</feature>
<feature type="region of interest" description="Disordered" evidence="4">
    <location>
        <begin position="1"/>
        <end position="149"/>
    </location>
</feature>
<dbReference type="GO" id="GO:0006508">
    <property type="term" value="P:proteolysis"/>
    <property type="evidence" value="ECO:0007669"/>
    <property type="project" value="InterPro"/>
</dbReference>
<evidence type="ECO:0000259" key="5">
    <source>
        <dbReference type="PROSITE" id="PS52035"/>
    </source>
</evidence>
<dbReference type="GO" id="GO:0008270">
    <property type="term" value="F:zinc ion binding"/>
    <property type="evidence" value="ECO:0007669"/>
    <property type="project" value="InterPro"/>
</dbReference>
<feature type="compositionally biased region" description="Polar residues" evidence="4">
    <location>
        <begin position="45"/>
        <end position="54"/>
    </location>
</feature>
<feature type="compositionally biased region" description="Basic and acidic residues" evidence="4">
    <location>
        <begin position="1243"/>
        <end position="1254"/>
    </location>
</feature>
<dbReference type="EMBL" id="CAXLJL010000001">
    <property type="protein sequence ID" value="CAL5129349.1"/>
    <property type="molecule type" value="Genomic_DNA"/>
</dbReference>
<comment type="caution">
    <text evidence="6">The sequence shown here is derived from an EMBL/GenBank/DDBJ whole genome shotgun (WGS) entry which is preliminary data.</text>
</comment>
<evidence type="ECO:0000256" key="1">
    <source>
        <dbReference type="ARBA" id="ARBA00001947"/>
    </source>
</evidence>